<feature type="domain" description="SCP2" evidence="1">
    <location>
        <begin position="12"/>
        <end position="89"/>
    </location>
</feature>
<proteinExistence type="predicted"/>
<protein>
    <submittedName>
        <fullName evidence="2">9216_t:CDS:1</fullName>
    </submittedName>
</protein>
<dbReference type="Pfam" id="PF02036">
    <property type="entry name" value="SCP2"/>
    <property type="match status" value="1"/>
</dbReference>
<dbReference type="Gene3D" id="3.30.1050.10">
    <property type="entry name" value="SCP2 sterol-binding domain"/>
    <property type="match status" value="1"/>
</dbReference>
<dbReference type="PANTHER" id="PTHR10094">
    <property type="entry name" value="STEROL CARRIER PROTEIN 2 SCP-2 FAMILY PROTEIN"/>
    <property type="match status" value="1"/>
</dbReference>
<comment type="caution">
    <text evidence="2">The sequence shown here is derived from an EMBL/GenBank/DDBJ whole genome shotgun (WGS) entry which is preliminary data.</text>
</comment>
<dbReference type="SUPFAM" id="SSF55718">
    <property type="entry name" value="SCP-like"/>
    <property type="match status" value="1"/>
</dbReference>
<sequence>MAIEGFKSSAVFDEIKTSISDEKLKAETIKKVNSIFQFNIKNSEGKEQIWTLDLKKEGSIKEGKHPKPDITMTMDDESFVQIASGKLNGKISNFLLNITDAFFTV</sequence>
<gene>
    <name evidence="2" type="ORF">CPELLU_LOCUS6017</name>
</gene>
<reference evidence="2" key="1">
    <citation type="submission" date="2021-06" db="EMBL/GenBank/DDBJ databases">
        <authorList>
            <person name="Kallberg Y."/>
            <person name="Tangrot J."/>
            <person name="Rosling A."/>
        </authorList>
    </citation>
    <scope>NUCLEOTIDE SEQUENCE</scope>
    <source>
        <strain evidence="2">FL966</strain>
    </source>
</reference>
<accession>A0A9N9BXY7</accession>
<dbReference type="OrthoDB" id="10265837at2759"/>
<dbReference type="EMBL" id="CAJVQA010003632">
    <property type="protein sequence ID" value="CAG8579438.1"/>
    <property type="molecule type" value="Genomic_DNA"/>
</dbReference>
<name>A0A9N9BXY7_9GLOM</name>
<dbReference type="InterPro" id="IPR036527">
    <property type="entry name" value="SCP2_sterol-bd_dom_sf"/>
</dbReference>
<evidence type="ECO:0000313" key="3">
    <source>
        <dbReference type="Proteomes" id="UP000789759"/>
    </source>
</evidence>
<dbReference type="Proteomes" id="UP000789759">
    <property type="component" value="Unassembled WGS sequence"/>
</dbReference>
<dbReference type="AlphaFoldDB" id="A0A9N9BXY7"/>
<keyword evidence="3" id="KW-1185">Reference proteome</keyword>
<dbReference type="GO" id="GO:0005829">
    <property type="term" value="C:cytosol"/>
    <property type="evidence" value="ECO:0007669"/>
    <property type="project" value="TreeGrafter"/>
</dbReference>
<dbReference type="PANTHER" id="PTHR10094:SF25">
    <property type="entry name" value="SCP2 STEROL-BINDING DOMAIN-CONTAINING PROTEIN 1"/>
    <property type="match status" value="1"/>
</dbReference>
<evidence type="ECO:0000313" key="2">
    <source>
        <dbReference type="EMBL" id="CAG8579438.1"/>
    </source>
</evidence>
<dbReference type="InterPro" id="IPR003033">
    <property type="entry name" value="SCP2_sterol-bd_dom"/>
</dbReference>
<organism evidence="2 3">
    <name type="scientific">Cetraspora pellucida</name>
    <dbReference type="NCBI Taxonomy" id="1433469"/>
    <lineage>
        <taxon>Eukaryota</taxon>
        <taxon>Fungi</taxon>
        <taxon>Fungi incertae sedis</taxon>
        <taxon>Mucoromycota</taxon>
        <taxon>Glomeromycotina</taxon>
        <taxon>Glomeromycetes</taxon>
        <taxon>Diversisporales</taxon>
        <taxon>Gigasporaceae</taxon>
        <taxon>Cetraspora</taxon>
    </lineage>
</organism>
<evidence type="ECO:0000259" key="1">
    <source>
        <dbReference type="Pfam" id="PF02036"/>
    </source>
</evidence>